<sequence length="184" mass="21747">MKVRNLEITSDCEYLVKQLLDERLCLLPKCNLPIIERNQLMYKHLTYGIDLYTKYGANILQKIVKKLWLSDDCNYELFSSVVDELLLNEISWIQICGLFALIDRLSIFCKKSGRIYIAKIAAENLIVYIEKNLRIMEFLEKNGGWVNILDNQVVYEDIEEFKKIILKDGLKIIVLSLLCLWRYW</sequence>
<dbReference type="EMBL" id="JAPXFL010000002">
    <property type="protein sequence ID" value="KAK9509853.1"/>
    <property type="molecule type" value="Genomic_DNA"/>
</dbReference>
<evidence type="ECO:0000259" key="2">
    <source>
        <dbReference type="Pfam" id="PF00452"/>
    </source>
</evidence>
<dbReference type="Pfam" id="PF00452">
    <property type="entry name" value="Bcl-2"/>
    <property type="match status" value="1"/>
</dbReference>
<name>A0AAW1DL29_9HEMI</name>
<comment type="caution">
    <text evidence="3">The sequence shown here is derived from an EMBL/GenBank/DDBJ whole genome shotgun (WGS) entry which is preliminary data.</text>
</comment>
<organism evidence="3 4">
    <name type="scientific">Rhynocoris fuscipes</name>
    <dbReference type="NCBI Taxonomy" id="488301"/>
    <lineage>
        <taxon>Eukaryota</taxon>
        <taxon>Metazoa</taxon>
        <taxon>Ecdysozoa</taxon>
        <taxon>Arthropoda</taxon>
        <taxon>Hexapoda</taxon>
        <taxon>Insecta</taxon>
        <taxon>Pterygota</taxon>
        <taxon>Neoptera</taxon>
        <taxon>Paraneoptera</taxon>
        <taxon>Hemiptera</taxon>
        <taxon>Heteroptera</taxon>
        <taxon>Panheteroptera</taxon>
        <taxon>Cimicomorpha</taxon>
        <taxon>Reduviidae</taxon>
        <taxon>Harpactorinae</taxon>
        <taxon>Harpactorini</taxon>
        <taxon>Rhynocoris</taxon>
    </lineage>
</organism>
<dbReference type="SUPFAM" id="SSF56854">
    <property type="entry name" value="Bcl-2 inhibitors of programmed cell death"/>
    <property type="match status" value="1"/>
</dbReference>
<evidence type="ECO:0000313" key="4">
    <source>
        <dbReference type="Proteomes" id="UP001461498"/>
    </source>
</evidence>
<proteinExistence type="inferred from homology"/>
<gene>
    <name evidence="3" type="ORF">O3M35_004754</name>
</gene>
<reference evidence="3 4" key="1">
    <citation type="submission" date="2022-12" db="EMBL/GenBank/DDBJ databases">
        <title>Chromosome-level genome assembly of true bugs.</title>
        <authorList>
            <person name="Ma L."/>
            <person name="Li H."/>
        </authorList>
    </citation>
    <scope>NUCLEOTIDE SEQUENCE [LARGE SCALE GENOMIC DNA]</scope>
    <source>
        <strain evidence="3">Lab_2022b</strain>
    </source>
</reference>
<dbReference type="Gene3D" id="1.10.437.10">
    <property type="entry name" value="Blc2-like"/>
    <property type="match status" value="1"/>
</dbReference>
<evidence type="ECO:0000313" key="3">
    <source>
        <dbReference type="EMBL" id="KAK9509853.1"/>
    </source>
</evidence>
<comment type="similarity">
    <text evidence="1">Belongs to the Bcl-2 family.</text>
</comment>
<dbReference type="AlphaFoldDB" id="A0AAW1DL29"/>
<keyword evidence="4" id="KW-1185">Reference proteome</keyword>
<protein>
    <recommendedName>
        <fullName evidence="2">Bcl-2 Bcl-2 homology region 1-3 domain-containing protein</fullName>
    </recommendedName>
</protein>
<dbReference type="InterPro" id="IPR036834">
    <property type="entry name" value="Bcl-2-like_sf"/>
</dbReference>
<evidence type="ECO:0000256" key="1">
    <source>
        <dbReference type="ARBA" id="ARBA00009458"/>
    </source>
</evidence>
<dbReference type="InterPro" id="IPR046371">
    <property type="entry name" value="Bcl-2_BH1-3"/>
</dbReference>
<feature type="domain" description="Bcl-2 Bcl-2 homology region 1-3" evidence="2">
    <location>
        <begin position="60"/>
        <end position="145"/>
    </location>
</feature>
<accession>A0AAW1DL29</accession>
<dbReference type="GO" id="GO:0042981">
    <property type="term" value="P:regulation of apoptotic process"/>
    <property type="evidence" value="ECO:0007669"/>
    <property type="project" value="InterPro"/>
</dbReference>
<dbReference type="Proteomes" id="UP001461498">
    <property type="component" value="Unassembled WGS sequence"/>
</dbReference>